<feature type="compositionally biased region" description="Basic and acidic residues" evidence="1">
    <location>
        <begin position="66"/>
        <end position="78"/>
    </location>
</feature>
<accession>A0A135YRD9</accession>
<organism evidence="3 4">
    <name type="scientific">Peptostreptococcus anaerobius</name>
    <dbReference type="NCBI Taxonomy" id="1261"/>
    <lineage>
        <taxon>Bacteria</taxon>
        <taxon>Bacillati</taxon>
        <taxon>Bacillota</taxon>
        <taxon>Clostridia</taxon>
        <taxon>Peptostreptococcales</taxon>
        <taxon>Peptostreptococcaceae</taxon>
        <taxon>Peptostreptococcus</taxon>
    </lineage>
</organism>
<dbReference type="PATRIC" id="fig|1261.5.peg.1158"/>
<keyword evidence="2" id="KW-0472">Membrane</keyword>
<feature type="region of interest" description="Disordered" evidence="1">
    <location>
        <begin position="21"/>
        <end position="139"/>
    </location>
</feature>
<feature type="transmembrane region" description="Helical" evidence="2">
    <location>
        <begin position="185"/>
        <end position="206"/>
    </location>
</feature>
<feature type="compositionally biased region" description="Polar residues" evidence="1">
    <location>
        <begin position="96"/>
        <end position="114"/>
    </location>
</feature>
<dbReference type="EMBL" id="LSQZ01000061">
    <property type="protein sequence ID" value="KXI11923.1"/>
    <property type="molecule type" value="Genomic_DNA"/>
</dbReference>
<sequence length="557" mass="63437">MKKVRYEEPKMPESLRILMDLDAEDTLGRGTKKRGPKKYASKKTKSKTKSKKIDAKKPRPTKQVGPRKEVPKKNDKLTKKTKVAIKSETKHAKKAPTSQYKPDTKRNSTNNINGNKGKLKTPSRGLDDNKKTRKKREKSSKTFNFSNLMFVVIHGISVFFNFLLHGGEKKLSVPQEKKKQLDKKFNQVFSLVFMGLMVLLLVMNILHKDLPKSEAENRTLEQRPALSISDIVSGKYSSKFSDYVSDQFPMRSGFIKAKSRFDLLTGKDKINGVYIGKDGYLMEGFKMASDEVTQTKIDAINKFAQNNSKLNVSVLLSPNKVEIYKNYLPKFAPEDSQTEYMKVLKSKLNSKVKLVDVISTFNRLKNNEQLYFKTDHHWTVEGAYAAYEDYCKAMNLQPANRNSFTNSLASNDFYGSLYYKNAAGIGKPDQLYLSLQQDNNPVLVKYFDTKKKVASLYDVSKLSTKDPYQVFTGGNHTQIRIRTNIDTERKLLVIKDSYANAMLPFLVNNFSEINVVDMRYFTGSIKDLMNNAEVTDVLILGNINTFNTDASILSLNE</sequence>
<reference evidence="3 4" key="1">
    <citation type="submission" date="2016-02" db="EMBL/GenBank/DDBJ databases">
        <authorList>
            <person name="Wen L."/>
            <person name="He K."/>
            <person name="Yang H."/>
        </authorList>
    </citation>
    <scope>NUCLEOTIDE SEQUENCE [LARGE SCALE GENOMIC DNA]</scope>
    <source>
        <strain evidence="3 4">MJR8628A</strain>
    </source>
</reference>
<dbReference type="Proteomes" id="UP000070326">
    <property type="component" value="Unassembled WGS sequence"/>
</dbReference>
<evidence type="ECO:0000256" key="2">
    <source>
        <dbReference type="SAM" id="Phobius"/>
    </source>
</evidence>
<proteinExistence type="predicted"/>
<dbReference type="RefSeq" id="WP_061101830.1">
    <property type="nucleotide sequence ID" value="NZ_KQ961826.1"/>
</dbReference>
<comment type="caution">
    <text evidence="3">The sequence shown here is derived from an EMBL/GenBank/DDBJ whole genome shotgun (WGS) entry which is preliminary data.</text>
</comment>
<dbReference type="STRING" id="1261.HMPREF3195_01156"/>
<feature type="compositionally biased region" description="Basic residues" evidence="1">
    <location>
        <begin position="30"/>
        <end position="50"/>
    </location>
</feature>
<dbReference type="AlphaFoldDB" id="A0A135YRD9"/>
<dbReference type="InterPro" id="IPR025945">
    <property type="entry name" value="DHHW"/>
</dbReference>
<name>A0A135YRD9_9FIRM</name>
<evidence type="ECO:0000313" key="3">
    <source>
        <dbReference type="EMBL" id="KXI11923.1"/>
    </source>
</evidence>
<protein>
    <recommendedName>
        <fullName evidence="5">AlgX/AlgJ SGNH hydrolase-like domain-containing protein</fullName>
    </recommendedName>
</protein>
<keyword evidence="2" id="KW-0812">Transmembrane</keyword>
<evidence type="ECO:0000256" key="1">
    <source>
        <dbReference type="SAM" id="MobiDB-lite"/>
    </source>
</evidence>
<dbReference type="Pfam" id="PF14286">
    <property type="entry name" value="DHHW"/>
    <property type="match status" value="1"/>
</dbReference>
<evidence type="ECO:0008006" key="5">
    <source>
        <dbReference type="Google" id="ProtNLM"/>
    </source>
</evidence>
<gene>
    <name evidence="3" type="ORF">HMPREF3195_01156</name>
</gene>
<evidence type="ECO:0000313" key="4">
    <source>
        <dbReference type="Proteomes" id="UP000070326"/>
    </source>
</evidence>
<feature type="transmembrane region" description="Helical" evidence="2">
    <location>
        <begin position="143"/>
        <end position="165"/>
    </location>
</feature>
<keyword evidence="2" id="KW-1133">Transmembrane helix</keyword>
<dbReference type="eggNOG" id="ENOG502Z8CW">
    <property type="taxonomic scope" value="Bacteria"/>
</dbReference>